<feature type="region of interest" description="Disordered" evidence="1">
    <location>
        <begin position="92"/>
        <end position="113"/>
    </location>
</feature>
<reference evidence="3" key="1">
    <citation type="journal article" date="2023" name="G3 (Bethesda)">
        <title>A reference genome for the long-term kleptoplast-retaining sea slug Elysia crispata morphotype clarki.</title>
        <authorList>
            <person name="Eastman K.E."/>
            <person name="Pendleton A.L."/>
            <person name="Shaikh M.A."/>
            <person name="Suttiyut T."/>
            <person name="Ogas R."/>
            <person name="Tomko P."/>
            <person name="Gavelis G."/>
            <person name="Widhalm J.R."/>
            <person name="Wisecaver J.H."/>
        </authorList>
    </citation>
    <scope>NUCLEOTIDE SEQUENCE</scope>
    <source>
        <strain evidence="3">ECLA1</strain>
    </source>
</reference>
<name>A0AAE1E8B9_9GAST</name>
<gene>
    <name evidence="3" type="ORF">RRG08_054705</name>
</gene>
<keyword evidence="4" id="KW-1185">Reference proteome</keyword>
<proteinExistence type="predicted"/>
<evidence type="ECO:0000256" key="1">
    <source>
        <dbReference type="SAM" id="MobiDB-lite"/>
    </source>
</evidence>
<evidence type="ECO:0000256" key="2">
    <source>
        <dbReference type="SAM" id="Phobius"/>
    </source>
</evidence>
<feature type="transmembrane region" description="Helical" evidence="2">
    <location>
        <begin position="45"/>
        <end position="63"/>
    </location>
</feature>
<organism evidence="3 4">
    <name type="scientific">Elysia crispata</name>
    <name type="common">lettuce slug</name>
    <dbReference type="NCBI Taxonomy" id="231223"/>
    <lineage>
        <taxon>Eukaryota</taxon>
        <taxon>Metazoa</taxon>
        <taxon>Spiralia</taxon>
        <taxon>Lophotrochozoa</taxon>
        <taxon>Mollusca</taxon>
        <taxon>Gastropoda</taxon>
        <taxon>Heterobranchia</taxon>
        <taxon>Euthyneura</taxon>
        <taxon>Panpulmonata</taxon>
        <taxon>Sacoglossa</taxon>
        <taxon>Placobranchoidea</taxon>
        <taxon>Plakobranchidae</taxon>
        <taxon>Elysia</taxon>
    </lineage>
</organism>
<comment type="caution">
    <text evidence="3">The sequence shown here is derived from an EMBL/GenBank/DDBJ whole genome shotgun (WGS) entry which is preliminary data.</text>
</comment>
<evidence type="ECO:0000313" key="4">
    <source>
        <dbReference type="Proteomes" id="UP001283361"/>
    </source>
</evidence>
<accession>A0AAE1E8B9</accession>
<keyword evidence="2" id="KW-1133">Transmembrane helix</keyword>
<sequence length="113" mass="12276">MDSDGMNHSLSGATHVFNPGGITFPVKALQEKRECSRESDQVDKIVVIAALVGFGVAVMKRAIVESSISYNRRDRPIRRLISFYADRVGSDKRQRPLGMGTSPGPFGGALVRA</sequence>
<dbReference type="AlphaFoldDB" id="A0AAE1E8B9"/>
<dbReference type="EMBL" id="JAWDGP010000750">
    <property type="protein sequence ID" value="KAK3797687.1"/>
    <property type="molecule type" value="Genomic_DNA"/>
</dbReference>
<evidence type="ECO:0000313" key="3">
    <source>
        <dbReference type="EMBL" id="KAK3797687.1"/>
    </source>
</evidence>
<protein>
    <submittedName>
        <fullName evidence="3">Uncharacterized protein</fullName>
    </submittedName>
</protein>
<keyword evidence="2" id="KW-0472">Membrane</keyword>
<keyword evidence="2" id="KW-0812">Transmembrane</keyword>
<dbReference type="Proteomes" id="UP001283361">
    <property type="component" value="Unassembled WGS sequence"/>
</dbReference>